<organism evidence="1 2">
    <name type="scientific">Bauhinia variegata</name>
    <name type="common">Purple orchid tree</name>
    <name type="synonym">Phanera variegata</name>
    <dbReference type="NCBI Taxonomy" id="167791"/>
    <lineage>
        <taxon>Eukaryota</taxon>
        <taxon>Viridiplantae</taxon>
        <taxon>Streptophyta</taxon>
        <taxon>Embryophyta</taxon>
        <taxon>Tracheophyta</taxon>
        <taxon>Spermatophyta</taxon>
        <taxon>Magnoliopsida</taxon>
        <taxon>eudicotyledons</taxon>
        <taxon>Gunneridae</taxon>
        <taxon>Pentapetalae</taxon>
        <taxon>rosids</taxon>
        <taxon>fabids</taxon>
        <taxon>Fabales</taxon>
        <taxon>Fabaceae</taxon>
        <taxon>Cercidoideae</taxon>
        <taxon>Cercideae</taxon>
        <taxon>Bauhiniinae</taxon>
        <taxon>Bauhinia</taxon>
    </lineage>
</organism>
<evidence type="ECO:0000313" key="1">
    <source>
        <dbReference type="EMBL" id="KAI4331901.1"/>
    </source>
</evidence>
<accession>A0ACB9N7B4</accession>
<keyword evidence="2" id="KW-1185">Reference proteome</keyword>
<name>A0ACB9N7B4_BAUVA</name>
<reference evidence="1 2" key="1">
    <citation type="journal article" date="2022" name="DNA Res.">
        <title>Chromosomal-level genome assembly of the orchid tree Bauhinia variegata (Leguminosae; Cercidoideae) supports the allotetraploid origin hypothesis of Bauhinia.</title>
        <authorList>
            <person name="Zhong Y."/>
            <person name="Chen Y."/>
            <person name="Zheng D."/>
            <person name="Pang J."/>
            <person name="Liu Y."/>
            <person name="Luo S."/>
            <person name="Meng S."/>
            <person name="Qian L."/>
            <person name="Wei D."/>
            <person name="Dai S."/>
            <person name="Zhou R."/>
        </authorList>
    </citation>
    <scope>NUCLEOTIDE SEQUENCE [LARGE SCALE GENOMIC DNA]</scope>
    <source>
        <strain evidence="1">BV-YZ2020</strain>
    </source>
</reference>
<evidence type="ECO:0000313" key="2">
    <source>
        <dbReference type="Proteomes" id="UP000828941"/>
    </source>
</evidence>
<protein>
    <submittedName>
        <fullName evidence="1">Uncharacterized protein</fullName>
    </submittedName>
</protein>
<gene>
    <name evidence="1" type="ORF">L6164_016849</name>
</gene>
<dbReference type="EMBL" id="CM039432">
    <property type="protein sequence ID" value="KAI4331901.1"/>
    <property type="molecule type" value="Genomic_DNA"/>
</dbReference>
<proteinExistence type="predicted"/>
<dbReference type="Proteomes" id="UP000828941">
    <property type="component" value="Chromosome 7"/>
</dbReference>
<comment type="caution">
    <text evidence="1">The sequence shown here is derived from an EMBL/GenBank/DDBJ whole genome shotgun (WGS) entry which is preliminary data.</text>
</comment>
<sequence>MASPHGGKPLGATEVGSYFVAKYYQALMRHPQHVHEFYSDHGTMIRVDGESSHSAATRQQIHKLILSLNYKGIEITTINSLDSWIGGLLVMVSGNLKINDINDKKKFVQTFFLAPQENGYFVLNDILQFNDDAVVYPNGVSMASEKIHTKVSGSLSASDICLEEASKLVESVIGEDDSLQGSSPILGVVSVEKPLEEPANTSHEPFLQLSTEKSGLPTTTTESGPILFGLKDAIKPNVQQSSFADESPSESMIEPADESFGQESEIKPLEESANKSYASVVQFSTGKSALPTTPSGPTLSELSDAEAKHNIQKTNTTYEGLPKLIEPVNESFRQQEGEIKSVFVKNLPTTVTAAEIEKGFSYFGKLKPDSIFIKEVKEFGACYALVDFEDVFSAQNALQASPIEFGGRDVYILKRRPNSGKISWEGRKGKGRSSYQTDAPRWSSSAGSLGKGSN</sequence>